<protein>
    <submittedName>
        <fullName evidence="1">Uncharacterized protein</fullName>
    </submittedName>
</protein>
<reference evidence="1 2" key="1">
    <citation type="submission" date="2021-06" db="EMBL/GenBank/DDBJ databases">
        <title>Caerostris extrusa draft genome.</title>
        <authorList>
            <person name="Kono N."/>
            <person name="Arakawa K."/>
        </authorList>
    </citation>
    <scope>NUCLEOTIDE SEQUENCE [LARGE SCALE GENOMIC DNA]</scope>
</reference>
<name>A0AAV4MFV9_CAEEX</name>
<evidence type="ECO:0000313" key="1">
    <source>
        <dbReference type="EMBL" id="GIX71281.1"/>
    </source>
</evidence>
<feature type="non-terminal residue" evidence="1">
    <location>
        <position position="1"/>
    </location>
</feature>
<dbReference type="AlphaFoldDB" id="A0AAV4MFV9"/>
<gene>
    <name evidence="1" type="ORF">CEXT_399251</name>
</gene>
<dbReference type="EMBL" id="BPLR01002208">
    <property type="protein sequence ID" value="GIX71281.1"/>
    <property type="molecule type" value="Genomic_DNA"/>
</dbReference>
<keyword evidence="2" id="KW-1185">Reference proteome</keyword>
<proteinExistence type="predicted"/>
<evidence type="ECO:0000313" key="2">
    <source>
        <dbReference type="Proteomes" id="UP001054945"/>
    </source>
</evidence>
<comment type="caution">
    <text evidence="1">The sequence shown here is derived from an EMBL/GenBank/DDBJ whole genome shotgun (WGS) entry which is preliminary data.</text>
</comment>
<accession>A0AAV4MFV9</accession>
<dbReference type="Proteomes" id="UP001054945">
    <property type="component" value="Unassembled WGS sequence"/>
</dbReference>
<organism evidence="1 2">
    <name type="scientific">Caerostris extrusa</name>
    <name type="common">Bark spider</name>
    <name type="synonym">Caerostris bankana</name>
    <dbReference type="NCBI Taxonomy" id="172846"/>
    <lineage>
        <taxon>Eukaryota</taxon>
        <taxon>Metazoa</taxon>
        <taxon>Ecdysozoa</taxon>
        <taxon>Arthropoda</taxon>
        <taxon>Chelicerata</taxon>
        <taxon>Arachnida</taxon>
        <taxon>Araneae</taxon>
        <taxon>Araneomorphae</taxon>
        <taxon>Entelegynae</taxon>
        <taxon>Araneoidea</taxon>
        <taxon>Araneidae</taxon>
        <taxon>Caerostris</taxon>
    </lineage>
</organism>
<sequence length="57" mass="6603">FSFENFSFFDAFNRQVQAEERFVLQGDGMKFHNGRDLQPVTNDLMEVASKCETLVVL</sequence>